<name>A0ABP5HHZ0_9ACTN</name>
<organism evidence="13 14">
    <name type="scientific">Aeromicrobium halocynthiae</name>
    <dbReference type="NCBI Taxonomy" id="560557"/>
    <lineage>
        <taxon>Bacteria</taxon>
        <taxon>Bacillati</taxon>
        <taxon>Actinomycetota</taxon>
        <taxon>Actinomycetes</taxon>
        <taxon>Propionibacteriales</taxon>
        <taxon>Nocardioidaceae</taxon>
        <taxon>Aeromicrobium</taxon>
    </lineage>
</organism>
<dbReference type="InterPro" id="IPR014001">
    <property type="entry name" value="Helicase_ATP-bd"/>
</dbReference>
<evidence type="ECO:0000256" key="6">
    <source>
        <dbReference type="ARBA" id="ARBA00022747"/>
    </source>
</evidence>
<dbReference type="InterPro" id="IPR055180">
    <property type="entry name" value="HsdR_RecA-like_helicase_dom_2"/>
</dbReference>
<accession>A0ABP5HHZ0</accession>
<protein>
    <recommendedName>
        <fullName evidence="11">Type I restriction enzyme endonuclease subunit</fullName>
        <shortName evidence="11">R protein</shortName>
        <ecNumber evidence="11">3.1.21.3</ecNumber>
    </recommendedName>
</protein>
<comment type="subunit">
    <text evidence="3 11">The type I restriction/modification system is composed of three polypeptides R, M and S.</text>
</comment>
<dbReference type="InterPro" id="IPR004473">
    <property type="entry name" value="Restrct_endonuc_typeI_HsdR"/>
</dbReference>
<comment type="catalytic activity">
    <reaction evidence="1 11">
        <text>Endonucleolytic cleavage of DNA to give random double-stranded fragments with terminal 5'-phosphates, ATP is simultaneously hydrolyzed.</text>
        <dbReference type="EC" id="3.1.21.3"/>
    </reaction>
</comment>
<keyword evidence="10 11" id="KW-0238">DNA-binding</keyword>
<dbReference type="Pfam" id="PF22679">
    <property type="entry name" value="T1R_D3-like"/>
    <property type="match status" value="1"/>
</dbReference>
<evidence type="ECO:0000256" key="3">
    <source>
        <dbReference type="ARBA" id="ARBA00011296"/>
    </source>
</evidence>
<comment type="similarity">
    <text evidence="2 11">Belongs to the HsdR family.</text>
</comment>
<keyword evidence="8 11" id="KW-0378">Hydrolase</keyword>
<dbReference type="InterPro" id="IPR051268">
    <property type="entry name" value="Type-I_R_enzyme_R_subunit"/>
</dbReference>
<evidence type="ECO:0000256" key="10">
    <source>
        <dbReference type="ARBA" id="ARBA00023125"/>
    </source>
</evidence>
<dbReference type="NCBIfam" id="TIGR00348">
    <property type="entry name" value="hsdR"/>
    <property type="match status" value="1"/>
</dbReference>
<dbReference type="Pfam" id="PF04313">
    <property type="entry name" value="HSDR_N"/>
    <property type="match status" value="1"/>
</dbReference>
<dbReference type="InterPro" id="IPR027417">
    <property type="entry name" value="P-loop_NTPase"/>
</dbReference>
<dbReference type="SUPFAM" id="SSF52540">
    <property type="entry name" value="P-loop containing nucleoside triphosphate hydrolases"/>
    <property type="match status" value="2"/>
</dbReference>
<evidence type="ECO:0000256" key="9">
    <source>
        <dbReference type="ARBA" id="ARBA00022840"/>
    </source>
</evidence>
<evidence type="ECO:0000313" key="13">
    <source>
        <dbReference type="EMBL" id="GAA2077537.1"/>
    </source>
</evidence>
<dbReference type="EMBL" id="BAAAPY010000004">
    <property type="protein sequence ID" value="GAA2077537.1"/>
    <property type="molecule type" value="Genomic_DNA"/>
</dbReference>
<evidence type="ECO:0000256" key="4">
    <source>
        <dbReference type="ARBA" id="ARBA00022722"/>
    </source>
</evidence>
<dbReference type="PANTHER" id="PTHR30195">
    <property type="entry name" value="TYPE I SITE-SPECIFIC DEOXYRIBONUCLEASE PROTEIN SUBUNIT M AND R"/>
    <property type="match status" value="1"/>
</dbReference>
<reference evidence="14" key="1">
    <citation type="journal article" date="2019" name="Int. J. Syst. Evol. Microbiol.">
        <title>The Global Catalogue of Microorganisms (GCM) 10K type strain sequencing project: providing services to taxonomists for standard genome sequencing and annotation.</title>
        <authorList>
            <consortium name="The Broad Institute Genomics Platform"/>
            <consortium name="The Broad Institute Genome Sequencing Center for Infectious Disease"/>
            <person name="Wu L."/>
            <person name="Ma J."/>
        </authorList>
    </citation>
    <scope>NUCLEOTIDE SEQUENCE [LARGE SCALE GENOMIC DNA]</scope>
    <source>
        <strain evidence="14">JCM 15749</strain>
    </source>
</reference>
<keyword evidence="7" id="KW-0255">Endonuclease</keyword>
<feature type="domain" description="Helicase ATP-binding" evidence="12">
    <location>
        <begin position="285"/>
        <end position="445"/>
    </location>
</feature>
<evidence type="ECO:0000256" key="1">
    <source>
        <dbReference type="ARBA" id="ARBA00000851"/>
    </source>
</evidence>
<evidence type="ECO:0000256" key="2">
    <source>
        <dbReference type="ARBA" id="ARBA00008598"/>
    </source>
</evidence>
<dbReference type="Pfam" id="PF18766">
    <property type="entry name" value="SWI2_SNF2"/>
    <property type="match status" value="1"/>
</dbReference>
<keyword evidence="5 11" id="KW-0547">Nucleotide-binding</keyword>
<dbReference type="InterPro" id="IPR040980">
    <property type="entry name" value="SWI2_SNF2"/>
</dbReference>
<comment type="caution">
    <text evidence="13">The sequence shown here is derived from an EMBL/GenBank/DDBJ whole genome shotgun (WGS) entry which is preliminary data.</text>
</comment>
<evidence type="ECO:0000313" key="14">
    <source>
        <dbReference type="Proteomes" id="UP001501480"/>
    </source>
</evidence>
<evidence type="ECO:0000259" key="12">
    <source>
        <dbReference type="PROSITE" id="PS51192"/>
    </source>
</evidence>
<comment type="function">
    <text evidence="11">Subunit R is required for both nuclease and ATPase activities, but not for modification.</text>
</comment>
<evidence type="ECO:0000256" key="5">
    <source>
        <dbReference type="ARBA" id="ARBA00022741"/>
    </source>
</evidence>
<keyword evidence="9 11" id="KW-0067">ATP-binding</keyword>
<evidence type="ECO:0000256" key="8">
    <source>
        <dbReference type="ARBA" id="ARBA00022801"/>
    </source>
</evidence>
<dbReference type="CDD" id="cd18800">
    <property type="entry name" value="SF2_C_EcoR124I-like"/>
    <property type="match status" value="1"/>
</dbReference>
<dbReference type="EC" id="3.1.21.3" evidence="11"/>
<keyword evidence="14" id="KW-1185">Reference proteome</keyword>
<evidence type="ECO:0000256" key="7">
    <source>
        <dbReference type="ARBA" id="ARBA00022759"/>
    </source>
</evidence>
<evidence type="ECO:0000256" key="11">
    <source>
        <dbReference type="RuleBase" id="RU364115"/>
    </source>
</evidence>
<dbReference type="SMART" id="SM00487">
    <property type="entry name" value="DEXDc"/>
    <property type="match status" value="1"/>
</dbReference>
<proteinExistence type="inferred from homology"/>
<dbReference type="InterPro" id="IPR007409">
    <property type="entry name" value="Restrct_endonuc_type1_HsdR_N"/>
</dbReference>
<dbReference type="RefSeq" id="WP_344326850.1">
    <property type="nucleotide sequence ID" value="NZ_BAAAPY010000004.1"/>
</dbReference>
<dbReference type="CDD" id="cd18030">
    <property type="entry name" value="DEXHc_RE_I_HsdR"/>
    <property type="match status" value="1"/>
</dbReference>
<dbReference type="PROSITE" id="PS51192">
    <property type="entry name" value="HELICASE_ATP_BIND_1"/>
    <property type="match status" value="1"/>
</dbReference>
<dbReference type="Gene3D" id="3.90.1570.50">
    <property type="match status" value="1"/>
</dbReference>
<dbReference type="CDD" id="cd22332">
    <property type="entry name" value="HsdR_N"/>
    <property type="match status" value="1"/>
</dbReference>
<gene>
    <name evidence="13" type="ORF">GCM10009821_16490</name>
</gene>
<dbReference type="PANTHER" id="PTHR30195:SF15">
    <property type="entry name" value="TYPE I RESTRICTION ENZYME HINDI ENDONUCLEASE SUBUNIT"/>
    <property type="match status" value="1"/>
</dbReference>
<keyword evidence="6 11" id="KW-0680">Restriction system</keyword>
<dbReference type="Proteomes" id="UP001501480">
    <property type="component" value="Unassembled WGS sequence"/>
</dbReference>
<keyword evidence="4" id="KW-0540">Nuclease</keyword>
<sequence>MAQFNEANSVRDFVRDLVKSIHVQSLAGNELPRRTDEVMLEGLVKAALIRLNPEIAADPAKADEVIYNLRALLIAARTSPHPVVANEEFMAWLTGQKSMPFGPNGEHTTVRLINFDDLEDDSSNQWVISTEVTFKQGRVEKRFDLVLWCNGFPLVVGEAKTPIRAAYTWIDGAAQVHDDYEQSVPQFFVPNVFSFATEGKDLRYGTVGMPVELWGPWREEATDDDAPATIGLVAVKEAVEGVLKPAAVLEFLRFFTIYATDKKHRKIKIIARFQQFQATNLIVERVLLGKIKQGLIWHFQGSGKSLLMVFTALKLRAMAELTNPTILIVVDRIDLDTQITGTFNASDVPGLVSTDSRAQLQTLLSQGARKVIITTIHKFGEAPGVLDTRDNIIAMVDEAHRSQEGDYGQKMREAMPNAFLFGLTGTPINKRDRNTFMWFGSPEDEGGYLSRYSFQDSIRDGATLPLHFEPRLSEIHIDQDAIDAAFEELAVDRDLSEHEKITLSKKAASIEVLIKTPSRIAKIAADIADHFRAKVEPEGFKAQVVVYDKASCVAYKEELDRHLGPDASTIVMSKSRGDSADWAQWTPGADELERVVARFNDPADPLKIIIVTAKLLTGFDAPILYCQYLDKPLKEHTLLQAITRTNRVYPPNKTHGLIVDYLGIFDDVAKSLAFDEKSVQQVISNIEELKQQLAPAIASALSFFPGVDRTVGGYEGLVQAQSAIADDATKDAFGLAYSIVSQLWEALSPDPMLAPYRDDYRWLTDVYESVRPADIVGRLVWHALGAKTIDLINEHVQVEIPQGDETIVLDSQTIEDLMLGKRTDVPPEEIEKQITARIARHLTNPVFVELGQRLNTLRERYADIQQSSLDFLRELLELARDTVAAEKAVNEVPREEKGRAALTELFDALKGDETPIIVANVVDRIDEVVRGVRFEGWQSTIRGDQEVRKALRSTLYVQFKIRDNDVFEKALGYVREYY</sequence>
<dbReference type="Gene3D" id="3.40.50.300">
    <property type="entry name" value="P-loop containing nucleotide triphosphate hydrolases"/>
    <property type="match status" value="3"/>
</dbReference>